<accession>K4APH0</accession>
<evidence type="ECO:0000313" key="1">
    <source>
        <dbReference type="EnsemblPlants" id="KQK88974"/>
    </source>
</evidence>
<dbReference type="EMBL" id="AGNK02005598">
    <property type="status" value="NOT_ANNOTATED_CDS"/>
    <property type="molecule type" value="Genomic_DNA"/>
</dbReference>
<reference evidence="2" key="1">
    <citation type="journal article" date="2012" name="Nat. Biotechnol.">
        <title>Reference genome sequence of the model plant Setaria.</title>
        <authorList>
            <person name="Bennetzen J.L."/>
            <person name="Schmutz J."/>
            <person name="Wang H."/>
            <person name="Percifield R."/>
            <person name="Hawkins J."/>
            <person name="Pontaroli A.C."/>
            <person name="Estep M."/>
            <person name="Feng L."/>
            <person name="Vaughn J.N."/>
            <person name="Grimwood J."/>
            <person name="Jenkins J."/>
            <person name="Barry K."/>
            <person name="Lindquist E."/>
            <person name="Hellsten U."/>
            <person name="Deshpande S."/>
            <person name="Wang X."/>
            <person name="Wu X."/>
            <person name="Mitros T."/>
            <person name="Triplett J."/>
            <person name="Yang X."/>
            <person name="Ye C.Y."/>
            <person name="Mauro-Herrera M."/>
            <person name="Wang L."/>
            <person name="Li P."/>
            <person name="Sharma M."/>
            <person name="Sharma R."/>
            <person name="Ronald P.C."/>
            <person name="Panaud O."/>
            <person name="Kellogg E.A."/>
            <person name="Brutnell T.P."/>
            <person name="Doust A.N."/>
            <person name="Tuskan G.A."/>
            <person name="Rokhsar D."/>
            <person name="Devos K.M."/>
        </authorList>
    </citation>
    <scope>NUCLEOTIDE SEQUENCE [LARGE SCALE GENOMIC DNA]</scope>
    <source>
        <strain evidence="2">cv. Yugu1</strain>
    </source>
</reference>
<keyword evidence="2" id="KW-1185">Reference proteome</keyword>
<dbReference type="InParanoid" id="K4APH0"/>
<dbReference type="Gramene" id="KQK88974">
    <property type="protein sequence ID" value="KQK88974"/>
    <property type="gene ID" value="SETIT_040818mg"/>
</dbReference>
<protein>
    <submittedName>
        <fullName evidence="1">Uncharacterized protein</fullName>
    </submittedName>
</protein>
<dbReference type="AlphaFoldDB" id="K4APH0"/>
<evidence type="ECO:0000313" key="2">
    <source>
        <dbReference type="Proteomes" id="UP000004995"/>
    </source>
</evidence>
<dbReference type="Proteomes" id="UP000004995">
    <property type="component" value="Unassembled WGS sequence"/>
</dbReference>
<name>K4APH0_SETIT</name>
<sequence>MVIRPEQKSTKILLLAIQIKIYEETVNYYKINIHRMV</sequence>
<organism evidence="1 2">
    <name type="scientific">Setaria italica</name>
    <name type="common">Foxtail millet</name>
    <name type="synonym">Panicum italicum</name>
    <dbReference type="NCBI Taxonomy" id="4555"/>
    <lineage>
        <taxon>Eukaryota</taxon>
        <taxon>Viridiplantae</taxon>
        <taxon>Streptophyta</taxon>
        <taxon>Embryophyta</taxon>
        <taxon>Tracheophyta</taxon>
        <taxon>Spermatophyta</taxon>
        <taxon>Magnoliopsida</taxon>
        <taxon>Liliopsida</taxon>
        <taxon>Poales</taxon>
        <taxon>Poaceae</taxon>
        <taxon>PACMAD clade</taxon>
        <taxon>Panicoideae</taxon>
        <taxon>Panicodae</taxon>
        <taxon>Paniceae</taxon>
        <taxon>Cenchrinae</taxon>
        <taxon>Setaria</taxon>
    </lineage>
</organism>
<reference evidence="1" key="2">
    <citation type="submission" date="2018-08" db="UniProtKB">
        <authorList>
            <consortium name="EnsemblPlants"/>
        </authorList>
    </citation>
    <scope>IDENTIFICATION</scope>
    <source>
        <strain evidence="1">Yugu1</strain>
    </source>
</reference>
<dbReference type="HOGENOM" id="CLU_3352013_0_0_1"/>
<dbReference type="EnsemblPlants" id="KQK88974">
    <property type="protein sequence ID" value="KQK88974"/>
    <property type="gene ID" value="SETIT_040818mg"/>
</dbReference>
<proteinExistence type="predicted"/>